<evidence type="ECO:0000313" key="1">
    <source>
        <dbReference type="EMBL" id="NUA98462.1"/>
    </source>
</evidence>
<dbReference type="EMBL" id="WHOS01000003">
    <property type="protein sequence ID" value="NUA98462.1"/>
    <property type="molecule type" value="Genomic_DNA"/>
</dbReference>
<name>A0ABX2K9Q6_9PROT</name>
<protein>
    <submittedName>
        <fullName evidence="1">Uncharacterized protein</fullName>
    </submittedName>
</protein>
<accession>A0ABX2K9Q6</accession>
<dbReference type="RefSeq" id="WP_174469848.1">
    <property type="nucleotide sequence ID" value="NZ_JAGINN010000001.1"/>
</dbReference>
<organism evidence="1 2">
    <name type="scientific">Azospirillum melinis</name>
    <dbReference type="NCBI Taxonomy" id="328839"/>
    <lineage>
        <taxon>Bacteria</taxon>
        <taxon>Pseudomonadati</taxon>
        <taxon>Pseudomonadota</taxon>
        <taxon>Alphaproteobacteria</taxon>
        <taxon>Rhodospirillales</taxon>
        <taxon>Azospirillaceae</taxon>
        <taxon>Azospirillum</taxon>
    </lineage>
</organism>
<comment type="caution">
    <text evidence="1">The sequence shown here is derived from an EMBL/GenBank/DDBJ whole genome shotgun (WGS) entry which is preliminary data.</text>
</comment>
<sequence length="90" mass="10234">MAGIALEAMIHWRTQEYRPPLSALAGSGLYWGLYFACRLKELRPYDTVNVAAEMRPINPVKGVFRVFFGVYPGSSSTRTGSLEERRFYDP</sequence>
<evidence type="ECO:0000313" key="2">
    <source>
        <dbReference type="Proteomes" id="UP000605086"/>
    </source>
</evidence>
<proteinExistence type="predicted"/>
<gene>
    <name evidence="1" type="ORF">GBZ48_04095</name>
</gene>
<reference evidence="1 2" key="1">
    <citation type="submission" date="2019-10" db="EMBL/GenBank/DDBJ databases">
        <title>Genome sequence of Azospirillum melinis.</title>
        <authorList>
            <person name="Ambrosini A."/>
            <person name="Sant'Anna F.H."/>
            <person name="Cassan F.D."/>
            <person name="Souza E.M."/>
            <person name="Passaglia L.M.P."/>
        </authorList>
    </citation>
    <scope>NUCLEOTIDE SEQUENCE [LARGE SCALE GENOMIC DNA]</scope>
    <source>
        <strain evidence="1 2">TMCY0552</strain>
    </source>
</reference>
<dbReference type="Proteomes" id="UP000605086">
    <property type="component" value="Unassembled WGS sequence"/>
</dbReference>
<keyword evidence="2" id="KW-1185">Reference proteome</keyword>